<feature type="domain" description="HPr" evidence="4">
    <location>
        <begin position="23"/>
        <end position="107"/>
    </location>
</feature>
<dbReference type="AlphaFoldDB" id="A0A413T8R0"/>
<dbReference type="InterPro" id="IPR035895">
    <property type="entry name" value="HPr-like_sf"/>
</dbReference>
<dbReference type="NCBIfam" id="TIGR01003">
    <property type="entry name" value="PTS_HPr_family"/>
    <property type="match status" value="1"/>
</dbReference>
<dbReference type="PANTHER" id="PTHR33705">
    <property type="entry name" value="PHOSPHOCARRIER PROTEIN HPR"/>
    <property type="match status" value="1"/>
</dbReference>
<dbReference type="InterPro" id="IPR050399">
    <property type="entry name" value="HPr"/>
</dbReference>
<gene>
    <name evidence="5" type="ORF">DW918_02755</name>
</gene>
<evidence type="ECO:0000313" key="6">
    <source>
        <dbReference type="Proteomes" id="UP000285740"/>
    </source>
</evidence>
<evidence type="ECO:0000256" key="1">
    <source>
        <dbReference type="ARBA" id="ARBA00004496"/>
    </source>
</evidence>
<protein>
    <submittedName>
        <fullName evidence="5">HPr family phosphocarrier protein</fullName>
    </submittedName>
</protein>
<proteinExistence type="predicted"/>
<accession>A0A413T8R0</accession>
<dbReference type="InterPro" id="IPR000032">
    <property type="entry name" value="HPr-like"/>
</dbReference>
<dbReference type="PANTHER" id="PTHR33705:SF2">
    <property type="entry name" value="PHOSPHOCARRIER PROTEIN NPR"/>
    <property type="match status" value="1"/>
</dbReference>
<dbReference type="Proteomes" id="UP000285740">
    <property type="component" value="Unassembled WGS sequence"/>
</dbReference>
<dbReference type="SUPFAM" id="SSF55594">
    <property type="entry name" value="HPr-like"/>
    <property type="match status" value="1"/>
</dbReference>
<evidence type="ECO:0000259" key="4">
    <source>
        <dbReference type="PROSITE" id="PS51350"/>
    </source>
</evidence>
<comment type="subcellular location">
    <subcellularLocation>
        <location evidence="1">Cytoplasm</location>
    </subcellularLocation>
</comment>
<dbReference type="Pfam" id="PF00381">
    <property type="entry name" value="PTS-HPr"/>
    <property type="match status" value="1"/>
</dbReference>
<evidence type="ECO:0000256" key="2">
    <source>
        <dbReference type="ARBA" id="ARBA00022490"/>
    </source>
</evidence>
<comment type="caution">
    <text evidence="5">The sequence shown here is derived from an EMBL/GenBank/DDBJ whole genome shotgun (WGS) entry which is preliminary data.</text>
</comment>
<dbReference type="GO" id="GO:0005737">
    <property type="term" value="C:cytoplasm"/>
    <property type="evidence" value="ECO:0007669"/>
    <property type="project" value="UniProtKB-SubCell"/>
</dbReference>
<reference evidence="5 6" key="1">
    <citation type="submission" date="2018-08" db="EMBL/GenBank/DDBJ databases">
        <title>A genome reference for cultivated species of the human gut microbiota.</title>
        <authorList>
            <person name="Zou Y."/>
            <person name="Xue W."/>
            <person name="Luo G."/>
        </authorList>
    </citation>
    <scope>NUCLEOTIDE SEQUENCE [LARGE SCALE GENOMIC DNA]</scope>
    <source>
        <strain evidence="5 6">AM42-30</strain>
    </source>
</reference>
<dbReference type="GO" id="GO:0009401">
    <property type="term" value="P:phosphoenolpyruvate-dependent sugar phosphotransferase system"/>
    <property type="evidence" value="ECO:0007669"/>
    <property type="project" value="UniProtKB-KW"/>
</dbReference>
<sequence>MKFNRQIIRTKSCVLIIMGGIEMKRQEITVKAKQGIHATPAIVLVNQARSYKSDIKLYKGSNGIDMKNVLRVLGLAVRCDDIVVVEAEGEDEELAVEQLIEAISNMK</sequence>
<evidence type="ECO:0000256" key="3">
    <source>
        <dbReference type="ARBA" id="ARBA00022683"/>
    </source>
</evidence>
<name>A0A413T8R0_9FIRM</name>
<keyword evidence="3" id="KW-0598">Phosphotransferase system</keyword>
<dbReference type="EMBL" id="QSFV01000005">
    <property type="protein sequence ID" value="RHA81372.1"/>
    <property type="molecule type" value="Genomic_DNA"/>
</dbReference>
<keyword evidence="2" id="KW-0963">Cytoplasm</keyword>
<dbReference type="PRINTS" id="PR00107">
    <property type="entry name" value="PHOSPHOCPHPR"/>
</dbReference>
<dbReference type="Gene3D" id="3.30.1340.10">
    <property type="entry name" value="HPr-like"/>
    <property type="match status" value="1"/>
</dbReference>
<evidence type="ECO:0000313" key="5">
    <source>
        <dbReference type="EMBL" id="RHA81372.1"/>
    </source>
</evidence>
<organism evidence="5 6">
    <name type="scientific">Eubacterium ventriosum</name>
    <dbReference type="NCBI Taxonomy" id="39496"/>
    <lineage>
        <taxon>Bacteria</taxon>
        <taxon>Bacillati</taxon>
        <taxon>Bacillota</taxon>
        <taxon>Clostridia</taxon>
        <taxon>Eubacteriales</taxon>
        <taxon>Eubacteriaceae</taxon>
        <taxon>Eubacterium</taxon>
    </lineage>
</organism>
<dbReference type="PROSITE" id="PS51350">
    <property type="entry name" value="PTS_HPR_DOM"/>
    <property type="match status" value="1"/>
</dbReference>